<evidence type="ECO:0000313" key="2">
    <source>
        <dbReference type="EMBL" id="JAH45491.1"/>
    </source>
</evidence>
<feature type="signal peptide" evidence="1">
    <location>
        <begin position="1"/>
        <end position="16"/>
    </location>
</feature>
<name>A0A0E9SW15_ANGAN</name>
<reference evidence="2" key="1">
    <citation type="submission" date="2014-11" db="EMBL/GenBank/DDBJ databases">
        <authorList>
            <person name="Amaro Gonzalez C."/>
        </authorList>
    </citation>
    <scope>NUCLEOTIDE SEQUENCE</scope>
</reference>
<accession>A0A0E9SW15</accession>
<reference evidence="2" key="2">
    <citation type="journal article" date="2015" name="Fish Shellfish Immunol.">
        <title>Early steps in the European eel (Anguilla anguilla)-Vibrio vulnificus interaction in the gills: Role of the RtxA13 toxin.</title>
        <authorList>
            <person name="Callol A."/>
            <person name="Pajuelo D."/>
            <person name="Ebbesson L."/>
            <person name="Teles M."/>
            <person name="MacKenzie S."/>
            <person name="Amaro C."/>
        </authorList>
    </citation>
    <scope>NUCLEOTIDE SEQUENCE</scope>
</reference>
<proteinExistence type="predicted"/>
<sequence>MSLLIWLLSSHQGCIQHYECTEFFPYQGPEYEKTIGECTCKNCKHT</sequence>
<dbReference type="AlphaFoldDB" id="A0A0E9SW15"/>
<evidence type="ECO:0000256" key="1">
    <source>
        <dbReference type="SAM" id="SignalP"/>
    </source>
</evidence>
<keyword evidence="1" id="KW-0732">Signal</keyword>
<protein>
    <submittedName>
        <fullName evidence="2">Uncharacterized protein</fullName>
    </submittedName>
</protein>
<organism evidence="2">
    <name type="scientific">Anguilla anguilla</name>
    <name type="common">European freshwater eel</name>
    <name type="synonym">Muraena anguilla</name>
    <dbReference type="NCBI Taxonomy" id="7936"/>
    <lineage>
        <taxon>Eukaryota</taxon>
        <taxon>Metazoa</taxon>
        <taxon>Chordata</taxon>
        <taxon>Craniata</taxon>
        <taxon>Vertebrata</taxon>
        <taxon>Euteleostomi</taxon>
        <taxon>Actinopterygii</taxon>
        <taxon>Neopterygii</taxon>
        <taxon>Teleostei</taxon>
        <taxon>Anguilliformes</taxon>
        <taxon>Anguillidae</taxon>
        <taxon>Anguilla</taxon>
    </lineage>
</organism>
<dbReference type="EMBL" id="GBXM01063086">
    <property type="protein sequence ID" value="JAH45491.1"/>
    <property type="molecule type" value="Transcribed_RNA"/>
</dbReference>
<feature type="chain" id="PRO_5002432693" evidence="1">
    <location>
        <begin position="17"/>
        <end position="46"/>
    </location>
</feature>